<dbReference type="PANTHER" id="PTHR15503:SF45">
    <property type="entry name" value="RNA-DIRECTED DNA POLYMERASE HOMOLOG"/>
    <property type="match status" value="1"/>
</dbReference>
<keyword evidence="2" id="KW-1185">Reference proteome</keyword>
<dbReference type="InterPro" id="IPR043502">
    <property type="entry name" value="DNA/RNA_pol_sf"/>
</dbReference>
<comment type="caution">
    <text evidence="1">The sequence shown here is derived from an EMBL/GenBank/DDBJ whole genome shotgun (WGS) entry which is preliminary data.</text>
</comment>
<dbReference type="OrthoDB" id="1749844at2759"/>
<gene>
    <name evidence="1" type="ORF">HRI_000129800</name>
</gene>
<accession>A0A9W7GS16</accession>
<proteinExistence type="predicted"/>
<evidence type="ECO:0000313" key="2">
    <source>
        <dbReference type="Proteomes" id="UP001165190"/>
    </source>
</evidence>
<evidence type="ECO:0000313" key="1">
    <source>
        <dbReference type="EMBL" id="GMI64605.1"/>
    </source>
</evidence>
<dbReference type="PANTHER" id="PTHR15503">
    <property type="entry name" value="LDOC1 RELATED"/>
    <property type="match status" value="1"/>
</dbReference>
<dbReference type="Proteomes" id="UP001165190">
    <property type="component" value="Unassembled WGS sequence"/>
</dbReference>
<dbReference type="EMBL" id="BSYR01000003">
    <property type="protein sequence ID" value="GMI64605.1"/>
    <property type="molecule type" value="Genomic_DNA"/>
</dbReference>
<name>A0A9W7GS16_HIBTR</name>
<sequence length="78" mass="8834">MCSGCEAFLAYVMNPSTKEVRVQDMRTICEFLSVFSEELSGLPPNRDVEFGIELYENTTPVSIAPYRLAPKELKELKT</sequence>
<dbReference type="SUPFAM" id="SSF56672">
    <property type="entry name" value="DNA/RNA polymerases"/>
    <property type="match status" value="1"/>
</dbReference>
<reference evidence="1" key="1">
    <citation type="submission" date="2023-05" db="EMBL/GenBank/DDBJ databases">
        <title>Genome and transcriptome analyses reveal genes involved in the formation of fine ridges on petal epidermal cells in Hibiscus trionum.</title>
        <authorList>
            <person name="Koshimizu S."/>
            <person name="Masuda S."/>
            <person name="Ishii T."/>
            <person name="Shirasu K."/>
            <person name="Hoshino A."/>
            <person name="Arita M."/>
        </authorList>
    </citation>
    <scope>NUCLEOTIDE SEQUENCE</scope>
    <source>
        <strain evidence="1">Hamamatsu line</strain>
    </source>
</reference>
<protein>
    <submittedName>
        <fullName evidence="1">Uncharacterized protein</fullName>
    </submittedName>
</protein>
<dbReference type="InterPro" id="IPR032567">
    <property type="entry name" value="RTL1-rel"/>
</dbReference>
<organism evidence="1 2">
    <name type="scientific">Hibiscus trionum</name>
    <name type="common">Flower of an hour</name>
    <dbReference type="NCBI Taxonomy" id="183268"/>
    <lineage>
        <taxon>Eukaryota</taxon>
        <taxon>Viridiplantae</taxon>
        <taxon>Streptophyta</taxon>
        <taxon>Embryophyta</taxon>
        <taxon>Tracheophyta</taxon>
        <taxon>Spermatophyta</taxon>
        <taxon>Magnoliopsida</taxon>
        <taxon>eudicotyledons</taxon>
        <taxon>Gunneridae</taxon>
        <taxon>Pentapetalae</taxon>
        <taxon>rosids</taxon>
        <taxon>malvids</taxon>
        <taxon>Malvales</taxon>
        <taxon>Malvaceae</taxon>
        <taxon>Malvoideae</taxon>
        <taxon>Hibiscus</taxon>
    </lineage>
</organism>
<dbReference type="AlphaFoldDB" id="A0A9W7GS16"/>